<comment type="caution">
    <text evidence="2">The sequence shown here is derived from an EMBL/GenBank/DDBJ whole genome shotgun (WGS) entry which is preliminary data.</text>
</comment>
<gene>
    <name evidence="2" type="ORF">PLESHI_09924</name>
</gene>
<reference evidence="2 3" key="1">
    <citation type="journal article" date="2013" name="Genome Announc.">
        <title>Genome Sequence of Plesiomonas shigelloides Strain 302-73 (Serotype O1).</title>
        <authorList>
            <person name="Pique N."/>
            <person name="Aquilini E."/>
            <person name="Alioto T."/>
            <person name="Minana-Galbis D."/>
            <person name="Tomas J.M."/>
        </authorList>
    </citation>
    <scope>NUCLEOTIDE SEQUENCE [LARGE SCALE GENOMIC DNA]</scope>
    <source>
        <strain evidence="2 3">302-73</strain>
    </source>
</reference>
<dbReference type="AlphaFoldDB" id="R8AQG1"/>
<name>R8AQG1_PLESH</name>
<evidence type="ECO:0000313" key="3">
    <source>
        <dbReference type="Proteomes" id="UP000014012"/>
    </source>
</evidence>
<organism evidence="2 3">
    <name type="scientific">Plesiomonas shigelloides 302-73</name>
    <dbReference type="NCBI Taxonomy" id="1315976"/>
    <lineage>
        <taxon>Bacteria</taxon>
        <taxon>Pseudomonadati</taxon>
        <taxon>Pseudomonadota</taxon>
        <taxon>Gammaproteobacteria</taxon>
        <taxon>Enterobacterales</taxon>
        <taxon>Enterobacteriaceae</taxon>
        <taxon>Plesiomonas</taxon>
    </lineage>
</organism>
<dbReference type="NCBIfam" id="NF040485">
    <property type="entry name" value="ZirU_fam"/>
    <property type="match status" value="1"/>
</dbReference>
<keyword evidence="1" id="KW-0732">Signal</keyword>
<evidence type="ECO:0000313" key="2">
    <source>
        <dbReference type="EMBL" id="EON88569.1"/>
    </source>
</evidence>
<dbReference type="Proteomes" id="UP000014012">
    <property type="component" value="Unassembled WGS sequence"/>
</dbReference>
<dbReference type="PATRIC" id="fig|1315976.3.peg.1861"/>
<accession>R8AQG1</accession>
<evidence type="ECO:0008006" key="4">
    <source>
        <dbReference type="Google" id="ProtNLM"/>
    </source>
</evidence>
<dbReference type="InterPro" id="IPR054665">
    <property type="entry name" value="ZirU-like_dom"/>
</dbReference>
<dbReference type="EMBL" id="AQQO01000336">
    <property type="protein sequence ID" value="EON88569.1"/>
    <property type="molecule type" value="Genomic_DNA"/>
</dbReference>
<dbReference type="HOGENOM" id="CLU_1165176_0_0_6"/>
<evidence type="ECO:0000256" key="1">
    <source>
        <dbReference type="SAM" id="SignalP"/>
    </source>
</evidence>
<dbReference type="OrthoDB" id="6561784at2"/>
<feature type="signal peptide" evidence="1">
    <location>
        <begin position="1"/>
        <end position="23"/>
    </location>
</feature>
<sequence>MKYKKTIIALAVVSSIASINVSAAPRANELTSQKTLASVGFRPTQNNAGSNNAKQVVIEGDLTTGSTLLLKDVNFTDKDYDLLSINKMEPNIEWYLVDNEGADLTGLAPSKTGSSFVIPASAAGKKIMLKYVIRTDTGKPDEAFTPSVVFINKATSGVGGDGADNGEIVSKLKSIAITVNHPAGIPSIELNDTDDANTPVVGSTLEASLICATTTPTEECDTSKYTFQWQIADNGTNNFTDIQDAKSHQYTVEPKQQNKLFRVHVKPAVSAKNEIASKKNKRN</sequence>
<dbReference type="RefSeq" id="WP_010863595.1">
    <property type="nucleotide sequence ID" value="NZ_KB944511.1"/>
</dbReference>
<proteinExistence type="predicted"/>
<dbReference type="Gene3D" id="2.60.40.2700">
    <property type="match status" value="1"/>
</dbReference>
<protein>
    <recommendedName>
        <fullName evidence="4">Lipoprotein</fullName>
    </recommendedName>
</protein>
<feature type="chain" id="PRO_5004451998" description="Lipoprotein" evidence="1">
    <location>
        <begin position="24"/>
        <end position="283"/>
    </location>
</feature>
<keyword evidence="3" id="KW-1185">Reference proteome</keyword>